<evidence type="ECO:0000259" key="1">
    <source>
        <dbReference type="Pfam" id="PF17667"/>
    </source>
</evidence>
<dbReference type="STRING" id="742152.A0A2H3JL14"/>
<proteinExistence type="predicted"/>
<dbReference type="OMA" id="VENIYFR"/>
<evidence type="ECO:0000313" key="3">
    <source>
        <dbReference type="Proteomes" id="UP000218811"/>
    </source>
</evidence>
<dbReference type="OrthoDB" id="2803047at2759"/>
<protein>
    <recommendedName>
        <fullName evidence="1">Fungal-type protein kinase domain-containing protein</fullName>
    </recommendedName>
</protein>
<evidence type="ECO:0000313" key="2">
    <source>
        <dbReference type="EMBL" id="PCH42880.1"/>
    </source>
</evidence>
<dbReference type="Proteomes" id="UP000218811">
    <property type="component" value="Unassembled WGS sequence"/>
</dbReference>
<organism evidence="2 3">
    <name type="scientific">Wolfiporia cocos (strain MD-104)</name>
    <name type="common">Brown rot fungus</name>
    <dbReference type="NCBI Taxonomy" id="742152"/>
    <lineage>
        <taxon>Eukaryota</taxon>
        <taxon>Fungi</taxon>
        <taxon>Dikarya</taxon>
        <taxon>Basidiomycota</taxon>
        <taxon>Agaricomycotina</taxon>
        <taxon>Agaricomycetes</taxon>
        <taxon>Polyporales</taxon>
        <taxon>Phaeolaceae</taxon>
        <taxon>Wolfiporia</taxon>
    </lineage>
</organism>
<accession>A0A2H3JL14</accession>
<sequence length="540" mass="61002">MRYTSSRPDGYLLRADAQSLQANDNSSGRYRWSDIAVVSEYKCGVAMTRFVLGFTIEDNDMRLYFRVSHADFVVSESFRFISDCETFTGIFLALLYRRESDLCWGPSIRLVKDDDVPRRGYNNTPVYDITVYDQESKGSATYRTTRVLPDGAANDLHGRCTRMFAARRVENGQVREGEPEVVIKDSWRDEDRRNLHEEDPHRIENGNEDEEDGLEDYLLTVLYHGDVEISPGVHDHTRKVMVQGKDLAKNGNAVPSTSTSFLAFCLSICPLPRRTACDLRDLAKATVAVWIIPLLSALNSGNILRSITIVSFTKSLGNLLLYGERVELADWEYVSHKKHAGVHEIRTGTAYFMAVEVDKQEYLFLPPRPVDKEKVLKQHKRTLCTKEAKEKHSVPQDAADYPESIPFQYLPLHDIESAVVAVDGTAVEEGTTPGQQLYTDSLFLDGDQRFWTLAQNTWYRSATRHLHAAIRPVAYDLYTILTLLVIEYRNAEADAANIVTEVSDDVYGGFAGLLLQGEKDKDITLGPEMGLGKNHRRAPT</sequence>
<keyword evidence="3" id="KW-1185">Reference proteome</keyword>
<dbReference type="AlphaFoldDB" id="A0A2H3JL14"/>
<gene>
    <name evidence="2" type="ORF">WOLCODRAFT_144253</name>
</gene>
<dbReference type="Pfam" id="PF17667">
    <property type="entry name" value="Pkinase_fungal"/>
    <property type="match status" value="1"/>
</dbReference>
<reference evidence="2 3" key="1">
    <citation type="journal article" date="2012" name="Science">
        <title>The Paleozoic origin of enzymatic lignin decomposition reconstructed from 31 fungal genomes.</title>
        <authorList>
            <person name="Floudas D."/>
            <person name="Binder M."/>
            <person name="Riley R."/>
            <person name="Barry K."/>
            <person name="Blanchette R.A."/>
            <person name="Henrissat B."/>
            <person name="Martinez A.T."/>
            <person name="Otillar R."/>
            <person name="Spatafora J.W."/>
            <person name="Yadav J.S."/>
            <person name="Aerts A."/>
            <person name="Benoit I."/>
            <person name="Boyd A."/>
            <person name="Carlson A."/>
            <person name="Copeland A."/>
            <person name="Coutinho P.M."/>
            <person name="de Vries R.P."/>
            <person name="Ferreira P."/>
            <person name="Findley K."/>
            <person name="Foster B."/>
            <person name="Gaskell J."/>
            <person name="Glotzer D."/>
            <person name="Gorecki P."/>
            <person name="Heitman J."/>
            <person name="Hesse C."/>
            <person name="Hori C."/>
            <person name="Igarashi K."/>
            <person name="Jurgens J.A."/>
            <person name="Kallen N."/>
            <person name="Kersten P."/>
            <person name="Kohler A."/>
            <person name="Kuees U."/>
            <person name="Kumar T.K.A."/>
            <person name="Kuo A."/>
            <person name="LaButti K."/>
            <person name="Larrondo L.F."/>
            <person name="Lindquist E."/>
            <person name="Ling A."/>
            <person name="Lombard V."/>
            <person name="Lucas S."/>
            <person name="Lundell T."/>
            <person name="Martin R."/>
            <person name="McLaughlin D.J."/>
            <person name="Morgenstern I."/>
            <person name="Morin E."/>
            <person name="Murat C."/>
            <person name="Nagy L.G."/>
            <person name="Nolan M."/>
            <person name="Ohm R.A."/>
            <person name="Patyshakuliyeva A."/>
            <person name="Rokas A."/>
            <person name="Ruiz-Duenas F.J."/>
            <person name="Sabat G."/>
            <person name="Salamov A."/>
            <person name="Samejima M."/>
            <person name="Schmutz J."/>
            <person name="Slot J.C."/>
            <person name="St John F."/>
            <person name="Stenlid J."/>
            <person name="Sun H."/>
            <person name="Sun S."/>
            <person name="Syed K."/>
            <person name="Tsang A."/>
            <person name="Wiebenga A."/>
            <person name="Young D."/>
            <person name="Pisabarro A."/>
            <person name="Eastwood D.C."/>
            <person name="Martin F."/>
            <person name="Cullen D."/>
            <person name="Grigoriev I.V."/>
            <person name="Hibbett D.S."/>
        </authorList>
    </citation>
    <scope>NUCLEOTIDE SEQUENCE [LARGE SCALE GENOMIC DNA]</scope>
    <source>
        <strain evidence="2 3">MD-104</strain>
    </source>
</reference>
<dbReference type="InterPro" id="IPR040976">
    <property type="entry name" value="Pkinase_fungal"/>
</dbReference>
<name>A0A2H3JL14_WOLCO</name>
<feature type="domain" description="Fungal-type protein kinase" evidence="1">
    <location>
        <begin position="48"/>
        <end position="198"/>
    </location>
</feature>
<dbReference type="EMBL" id="KB468135">
    <property type="protein sequence ID" value="PCH42880.1"/>
    <property type="molecule type" value="Genomic_DNA"/>
</dbReference>